<dbReference type="RefSeq" id="WP_014356125.1">
    <property type="nucleotide sequence ID" value="NC_016894.1"/>
</dbReference>
<gene>
    <name evidence="1" type="ordered locus">Awo_c17450</name>
</gene>
<dbReference type="HOGENOM" id="CLU_1773322_0_0_9"/>
<dbReference type="Proteomes" id="UP000007177">
    <property type="component" value="Chromosome"/>
</dbReference>
<dbReference type="AlphaFoldDB" id="H6LHZ5"/>
<sequence>MSHVINKIEEFDMGLESVLYKCEKGVDLKQLRLKPWAVASEVMGRFKKTNQLHRWFLENIQNGVDDNRFYLVEEKQFKQLLKLCSSVDAYPDRAAELLPTLKGFDIGSAKYDTVYFENLKKVLIILSHINNTFDFEKNELVYSSSH</sequence>
<name>H6LHZ5_ACEWD</name>
<dbReference type="STRING" id="931626.Awo_c17450"/>
<organism evidence="1 2">
    <name type="scientific">Acetobacterium woodii (strain ATCC 29683 / DSM 1030 / JCM 2381 / KCTC 1655 / WB1)</name>
    <dbReference type="NCBI Taxonomy" id="931626"/>
    <lineage>
        <taxon>Bacteria</taxon>
        <taxon>Bacillati</taxon>
        <taxon>Bacillota</taxon>
        <taxon>Clostridia</taxon>
        <taxon>Eubacteriales</taxon>
        <taxon>Eubacteriaceae</taxon>
        <taxon>Acetobacterium</taxon>
    </lineage>
</organism>
<dbReference type="KEGG" id="awo:Awo_c17450"/>
<keyword evidence="2" id="KW-1185">Reference proteome</keyword>
<protein>
    <submittedName>
        <fullName evidence="1">Uncharacterized protein</fullName>
    </submittedName>
</protein>
<evidence type="ECO:0000313" key="1">
    <source>
        <dbReference type="EMBL" id="AFA48525.1"/>
    </source>
</evidence>
<reference evidence="1 2" key="2">
    <citation type="journal article" date="2012" name="PLoS ONE">
        <title>An ancient pathway combining carbon dioxide fixation with the generation and utilization of a sodium ion gradient for ATP synthesis.</title>
        <authorList>
            <person name="Poehlein A."/>
            <person name="Schmidt S."/>
            <person name="Kaster A.K."/>
            <person name="Goenrich M."/>
            <person name="Vollmers J."/>
            <person name="Thurmer A."/>
            <person name="Bertsch J."/>
            <person name="Schuchmann K."/>
            <person name="Voigt B."/>
            <person name="Hecker M."/>
            <person name="Daniel R."/>
            <person name="Thauer R.K."/>
            <person name="Gottschalk G."/>
            <person name="Muller V."/>
        </authorList>
    </citation>
    <scope>NUCLEOTIDE SEQUENCE [LARGE SCALE GENOMIC DNA]</scope>
    <source>
        <strain evidence="2">ATCC 29683 / DSM 1030 / JCM 2381 / KCTC 1655 / WB1</strain>
    </source>
</reference>
<evidence type="ECO:0000313" key="2">
    <source>
        <dbReference type="Proteomes" id="UP000007177"/>
    </source>
</evidence>
<accession>H6LHZ5</accession>
<proteinExistence type="predicted"/>
<dbReference type="eggNOG" id="ENOG50308IA">
    <property type="taxonomic scope" value="Bacteria"/>
</dbReference>
<dbReference type="EMBL" id="CP002987">
    <property type="protein sequence ID" value="AFA48525.1"/>
    <property type="molecule type" value="Genomic_DNA"/>
</dbReference>
<reference evidence="2" key="1">
    <citation type="submission" date="2011-07" db="EMBL/GenBank/DDBJ databases">
        <title>Complete genome sequence of Acetobacterium woodii.</title>
        <authorList>
            <person name="Poehlein A."/>
            <person name="Schmidt S."/>
            <person name="Kaster A.-K."/>
            <person name="Goenrich M."/>
            <person name="Vollmers J."/>
            <person name="Thuermer A."/>
            <person name="Gottschalk G."/>
            <person name="Thauer R.K."/>
            <person name="Daniel R."/>
            <person name="Mueller V."/>
        </authorList>
    </citation>
    <scope>NUCLEOTIDE SEQUENCE [LARGE SCALE GENOMIC DNA]</scope>
    <source>
        <strain evidence="2">ATCC 29683 / DSM 1030 / JCM 2381 / KCTC 1655 / WB1</strain>
    </source>
</reference>